<dbReference type="InterPro" id="IPR028204">
    <property type="entry name" value="Tricorn_C1"/>
</dbReference>
<dbReference type="GO" id="GO:0008236">
    <property type="term" value="F:serine-type peptidase activity"/>
    <property type="evidence" value="ECO:0007669"/>
    <property type="project" value="InterPro"/>
</dbReference>
<organism evidence="2 3">
    <name type="scientific">Fulvitalea axinellae</name>
    <dbReference type="NCBI Taxonomy" id="1182444"/>
    <lineage>
        <taxon>Bacteria</taxon>
        <taxon>Pseudomonadati</taxon>
        <taxon>Bacteroidota</taxon>
        <taxon>Cytophagia</taxon>
        <taxon>Cytophagales</taxon>
        <taxon>Persicobacteraceae</taxon>
        <taxon>Fulvitalea</taxon>
    </lineage>
</organism>
<dbReference type="RefSeq" id="WP_338395836.1">
    <property type="nucleotide sequence ID" value="NZ_AP025319.1"/>
</dbReference>
<dbReference type="Gene3D" id="3.90.226.10">
    <property type="entry name" value="2-enoyl-CoA Hydratase, Chain A, domain 1"/>
    <property type="match status" value="1"/>
</dbReference>
<dbReference type="Gene3D" id="3.30.750.44">
    <property type="match status" value="1"/>
</dbReference>
<evidence type="ECO:0000313" key="2">
    <source>
        <dbReference type="EMBL" id="BDD12516.1"/>
    </source>
</evidence>
<evidence type="ECO:0000313" key="3">
    <source>
        <dbReference type="Proteomes" id="UP001348817"/>
    </source>
</evidence>
<dbReference type="AlphaFoldDB" id="A0AAU9CKD3"/>
<reference evidence="2 3" key="1">
    <citation type="submission" date="2021-12" db="EMBL/GenBank/DDBJ databases">
        <title>Genome sequencing of bacteria with rrn-lacking chromosome and rrn-plasmid.</title>
        <authorList>
            <person name="Anda M."/>
            <person name="Iwasaki W."/>
        </authorList>
    </citation>
    <scope>NUCLEOTIDE SEQUENCE [LARGE SCALE GENOMIC DNA]</scope>
    <source>
        <strain evidence="2 3">DSM 100852</strain>
        <plasmid evidence="2 3">pFA5</plasmid>
    </source>
</reference>
<dbReference type="KEGG" id="fax:FUAX_49480"/>
<dbReference type="Proteomes" id="UP001348817">
    <property type="component" value="Plasmid pFA5"/>
</dbReference>
<dbReference type="GO" id="GO:0006508">
    <property type="term" value="P:proteolysis"/>
    <property type="evidence" value="ECO:0007669"/>
    <property type="project" value="InterPro"/>
</dbReference>
<dbReference type="SMART" id="SM00245">
    <property type="entry name" value="TSPc"/>
    <property type="match status" value="1"/>
</dbReference>
<dbReference type="Pfam" id="PF14684">
    <property type="entry name" value="Tricorn_C1"/>
    <property type="match status" value="1"/>
</dbReference>
<dbReference type="SUPFAM" id="SSF52096">
    <property type="entry name" value="ClpP/crotonase"/>
    <property type="match status" value="1"/>
</dbReference>
<geneLocation type="plasmid" evidence="2 3">
    <name>pFA5</name>
</geneLocation>
<dbReference type="InterPro" id="IPR029045">
    <property type="entry name" value="ClpP/crotonase-like_dom_sf"/>
</dbReference>
<accession>A0AAU9CKD3</accession>
<proteinExistence type="predicted"/>
<sequence length="408" mass="46222">MKNIFIIITLLFALLPNVKGQSIDHKKIKEDLDEIINDIAGNYVYLQEKEIDLGLLRKRYEDLIPNIKNKQDAILFFEYLIDEFYDSHLILHTNTPSSYRLFSPIYLSLKSGRPIITQIWKTQLENPDNGLIGAQLVKVNGTSVGSVIKGFPTQVQNKNNPQIKEWIINKIIAGRYDQPRLLTLKTPNNRIIEFDLDKLKIKSETELLTAKLINGVGVIRINDSLGENRLISAFDACLDTLMNTKGLILDLRNTVSGGNTYVARGIMGRFIDTPGPYQIHRFTEQYDDQPPVERLWAEYTSPRGLKYTKPVVVLVGRWTGSMGEGLTIGLDGMGCVKVVGTEMERLAGEVSGFSFKHNTYGFQLSTAKLLHVNGTPREKFVPKYYIKQTASNRDEALEKGMELIRKIK</sequence>
<protein>
    <recommendedName>
        <fullName evidence="1">Tail specific protease domain-containing protein</fullName>
    </recommendedName>
</protein>
<dbReference type="Pfam" id="PF03572">
    <property type="entry name" value="Peptidase_S41"/>
    <property type="match status" value="1"/>
</dbReference>
<gene>
    <name evidence="2" type="ORF">FUAX_49480</name>
</gene>
<feature type="domain" description="Tail specific protease" evidence="1">
    <location>
        <begin position="189"/>
        <end position="387"/>
    </location>
</feature>
<dbReference type="InterPro" id="IPR005151">
    <property type="entry name" value="Tail-specific_protease"/>
</dbReference>
<dbReference type="EMBL" id="AP025319">
    <property type="protein sequence ID" value="BDD12516.1"/>
    <property type="molecule type" value="Genomic_DNA"/>
</dbReference>
<keyword evidence="3" id="KW-1185">Reference proteome</keyword>
<evidence type="ECO:0000259" key="1">
    <source>
        <dbReference type="SMART" id="SM00245"/>
    </source>
</evidence>
<name>A0AAU9CKD3_9BACT</name>
<keyword evidence="2" id="KW-0614">Plasmid</keyword>